<keyword evidence="3" id="KW-1185">Reference proteome</keyword>
<name>A0ABV1VM34_9ACTN</name>
<comment type="caution">
    <text evidence="2">The sequence shown here is derived from an EMBL/GenBank/DDBJ whole genome shotgun (WGS) entry which is preliminary data.</text>
</comment>
<feature type="compositionally biased region" description="Basic residues" evidence="1">
    <location>
        <begin position="79"/>
        <end position="94"/>
    </location>
</feature>
<feature type="region of interest" description="Disordered" evidence="1">
    <location>
        <begin position="1"/>
        <end position="106"/>
    </location>
</feature>
<feature type="region of interest" description="Disordered" evidence="1">
    <location>
        <begin position="203"/>
        <end position="239"/>
    </location>
</feature>
<evidence type="ECO:0000256" key="1">
    <source>
        <dbReference type="SAM" id="MobiDB-lite"/>
    </source>
</evidence>
<dbReference type="RefSeq" id="WP_350715603.1">
    <property type="nucleotide sequence ID" value="NZ_JBEPCO010000003.1"/>
</dbReference>
<evidence type="ECO:0000313" key="3">
    <source>
        <dbReference type="Proteomes" id="UP001490330"/>
    </source>
</evidence>
<proteinExistence type="predicted"/>
<accession>A0ABV1VM34</accession>
<dbReference type="EMBL" id="JBEPCV010000033">
    <property type="protein sequence ID" value="MER6907548.1"/>
    <property type="molecule type" value="Genomic_DNA"/>
</dbReference>
<sequence length="239" mass="24416">MRPAPCAPHPDDPGATEPGVHVPALPAPEAGGTPRRPAPRPTRATNPHAGPHQEPHPHSPDQPTPRPATAAPRPAPRPTRAKNPHAGPHRRPRAHSPGLSAGRPLPVGPRAGGPWLAVALTVLLAVLLALVPAWPAPGARVAPGGPLPVHSVTAVPRPDNGFHADDGCPSACATQTRLRHDHLGERPSAPDHLAVTAHGTGVVPAAHERRTPTTPGSPSVSPGRTGHDRGRAPPAPPGT</sequence>
<evidence type="ECO:0000313" key="2">
    <source>
        <dbReference type="EMBL" id="MER6907548.1"/>
    </source>
</evidence>
<feature type="compositionally biased region" description="Low complexity" evidence="1">
    <location>
        <begin position="27"/>
        <end position="45"/>
    </location>
</feature>
<reference evidence="2 3" key="1">
    <citation type="submission" date="2024-06" db="EMBL/GenBank/DDBJ databases">
        <title>The Natural Products Discovery Center: Release of the First 8490 Sequenced Strains for Exploring Actinobacteria Biosynthetic Diversity.</title>
        <authorList>
            <person name="Kalkreuter E."/>
            <person name="Kautsar S.A."/>
            <person name="Yang D."/>
            <person name="Bader C.D."/>
            <person name="Teijaro C.N."/>
            <person name="Fluegel L."/>
            <person name="Davis C.M."/>
            <person name="Simpson J.R."/>
            <person name="Lauterbach L."/>
            <person name="Steele A.D."/>
            <person name="Gui C."/>
            <person name="Meng S."/>
            <person name="Li G."/>
            <person name="Viehrig K."/>
            <person name="Ye F."/>
            <person name="Su P."/>
            <person name="Kiefer A.F."/>
            <person name="Nichols A."/>
            <person name="Cepeda A.J."/>
            <person name="Yan W."/>
            <person name="Fan B."/>
            <person name="Jiang Y."/>
            <person name="Adhikari A."/>
            <person name="Zheng C.-J."/>
            <person name="Schuster L."/>
            <person name="Cowan T.M."/>
            <person name="Smanski M.J."/>
            <person name="Chevrette M.G."/>
            <person name="De Carvalho L.P.S."/>
            <person name="Shen B."/>
        </authorList>
    </citation>
    <scope>NUCLEOTIDE SEQUENCE [LARGE SCALE GENOMIC DNA]</scope>
    <source>
        <strain evidence="2 3">NPDC000632</strain>
    </source>
</reference>
<gene>
    <name evidence="2" type="ORF">ABT322_28250</name>
</gene>
<dbReference type="Proteomes" id="UP001490330">
    <property type="component" value="Unassembled WGS sequence"/>
</dbReference>
<feature type="compositionally biased region" description="Low complexity" evidence="1">
    <location>
        <begin position="212"/>
        <end position="224"/>
    </location>
</feature>
<organism evidence="2 3">
    <name type="scientific">Streptomyces flaveolus</name>
    <dbReference type="NCBI Taxonomy" id="67297"/>
    <lineage>
        <taxon>Bacteria</taxon>
        <taxon>Bacillati</taxon>
        <taxon>Actinomycetota</taxon>
        <taxon>Actinomycetes</taxon>
        <taxon>Kitasatosporales</taxon>
        <taxon>Streptomycetaceae</taxon>
        <taxon>Streptomyces</taxon>
    </lineage>
</organism>
<protein>
    <submittedName>
        <fullName evidence="2">Uncharacterized protein</fullName>
    </submittedName>
</protein>